<proteinExistence type="predicted"/>
<organism evidence="3">
    <name type="scientific">Alexandrium andersonii</name>
    <dbReference type="NCBI Taxonomy" id="327968"/>
    <lineage>
        <taxon>Eukaryota</taxon>
        <taxon>Sar</taxon>
        <taxon>Alveolata</taxon>
        <taxon>Dinophyceae</taxon>
        <taxon>Gonyaulacales</taxon>
        <taxon>Pyrocystaceae</taxon>
        <taxon>Alexandrium</taxon>
    </lineage>
</organism>
<dbReference type="AlphaFoldDB" id="A0A7S2BL40"/>
<gene>
    <name evidence="3" type="ORF">AAND1436_LOCUS11740</name>
</gene>
<dbReference type="PROSITE" id="PS51257">
    <property type="entry name" value="PROKAR_LIPOPROTEIN"/>
    <property type="match status" value="1"/>
</dbReference>
<sequence>MVRSCLALPLSGVLATLLCGCDQSSGPSTSGSGGSDIAVCPGEGDRYIDHKCNHDPTHRVCAQLLDSQGQPLKWGPKGDFWKITGQEEFKWDADIRANHGDSWCICMWATANMITEVGCDNVHLRCDSTDLKWVLKSYSDGGVDLAPAKKCLQKKCPSAAASLLQEADDSNATSRPSSLLHRGGGRRSVSALTIA</sequence>
<evidence type="ECO:0000256" key="2">
    <source>
        <dbReference type="SAM" id="SignalP"/>
    </source>
</evidence>
<reference evidence="3" key="1">
    <citation type="submission" date="2021-01" db="EMBL/GenBank/DDBJ databases">
        <authorList>
            <person name="Corre E."/>
            <person name="Pelletier E."/>
            <person name="Niang G."/>
            <person name="Scheremetjew M."/>
            <person name="Finn R."/>
            <person name="Kale V."/>
            <person name="Holt S."/>
            <person name="Cochrane G."/>
            <person name="Meng A."/>
            <person name="Brown T."/>
            <person name="Cohen L."/>
        </authorList>
    </citation>
    <scope>NUCLEOTIDE SEQUENCE</scope>
    <source>
        <strain evidence="3">CCMP2222</strain>
    </source>
</reference>
<feature type="chain" id="PRO_5030739077" evidence="2">
    <location>
        <begin position="16"/>
        <end position="195"/>
    </location>
</feature>
<keyword evidence="2" id="KW-0732">Signal</keyword>
<protein>
    <submittedName>
        <fullName evidence="3">Uncharacterized protein</fullName>
    </submittedName>
</protein>
<evidence type="ECO:0000256" key="1">
    <source>
        <dbReference type="SAM" id="MobiDB-lite"/>
    </source>
</evidence>
<feature type="region of interest" description="Disordered" evidence="1">
    <location>
        <begin position="167"/>
        <end position="195"/>
    </location>
</feature>
<evidence type="ECO:0000313" key="3">
    <source>
        <dbReference type="EMBL" id="CAD9400205.1"/>
    </source>
</evidence>
<accession>A0A7S2BL40</accession>
<feature type="signal peptide" evidence="2">
    <location>
        <begin position="1"/>
        <end position="15"/>
    </location>
</feature>
<name>A0A7S2BL40_9DINO</name>
<dbReference type="EMBL" id="HBGQ01023695">
    <property type="protein sequence ID" value="CAD9400205.1"/>
    <property type="molecule type" value="Transcribed_RNA"/>
</dbReference>